<feature type="domain" description="Gfo/Idh/MocA-like oxidoreductase N-terminal" evidence="1">
    <location>
        <begin position="1"/>
        <end position="119"/>
    </location>
</feature>
<dbReference type="SUPFAM" id="SSF55347">
    <property type="entry name" value="Glyceraldehyde-3-phosphate dehydrogenase-like, C-terminal domain"/>
    <property type="match status" value="1"/>
</dbReference>
<evidence type="ECO:0000313" key="4">
    <source>
        <dbReference type="Proteomes" id="UP000295832"/>
    </source>
</evidence>
<dbReference type="AlphaFoldDB" id="A0A4R8GZT7"/>
<dbReference type="PANTHER" id="PTHR43708:SF4">
    <property type="entry name" value="OXIDOREDUCTASE YCEM-RELATED"/>
    <property type="match status" value="1"/>
</dbReference>
<dbReference type="InterPro" id="IPR051317">
    <property type="entry name" value="Gfo/Idh/MocA_oxidoreduct"/>
</dbReference>
<dbReference type="RefSeq" id="WP_134115865.1">
    <property type="nucleotide sequence ID" value="NZ_SOEG01000007.1"/>
</dbReference>
<protein>
    <submittedName>
        <fullName evidence="3">Virulence factor</fullName>
    </submittedName>
</protein>
<evidence type="ECO:0000313" key="3">
    <source>
        <dbReference type="EMBL" id="TDX52370.1"/>
    </source>
</evidence>
<dbReference type="GO" id="GO:0000166">
    <property type="term" value="F:nucleotide binding"/>
    <property type="evidence" value="ECO:0007669"/>
    <property type="project" value="InterPro"/>
</dbReference>
<accession>A0A4R8GZT7</accession>
<dbReference type="Gene3D" id="3.40.50.720">
    <property type="entry name" value="NAD(P)-binding Rossmann-like Domain"/>
    <property type="match status" value="1"/>
</dbReference>
<dbReference type="Gene3D" id="3.30.360.10">
    <property type="entry name" value="Dihydrodipicolinate Reductase, domain 2"/>
    <property type="match status" value="1"/>
</dbReference>
<dbReference type="STRING" id="926561.GCA_000379025_01393"/>
<dbReference type="SUPFAM" id="SSF51735">
    <property type="entry name" value="NAD(P)-binding Rossmann-fold domains"/>
    <property type="match status" value="1"/>
</dbReference>
<dbReference type="Proteomes" id="UP000295832">
    <property type="component" value="Unassembled WGS sequence"/>
</dbReference>
<reference evidence="3 4" key="1">
    <citation type="submission" date="2019-03" db="EMBL/GenBank/DDBJ databases">
        <title>Subsurface microbial communities from deep shales in Ohio and West Virginia, USA.</title>
        <authorList>
            <person name="Wrighton K."/>
        </authorList>
    </citation>
    <scope>NUCLEOTIDE SEQUENCE [LARGE SCALE GENOMIC DNA]</scope>
    <source>
        <strain evidence="3 4">MSL 6dP</strain>
    </source>
</reference>
<dbReference type="EMBL" id="SOEG01000007">
    <property type="protein sequence ID" value="TDX52370.1"/>
    <property type="molecule type" value="Genomic_DNA"/>
</dbReference>
<dbReference type="PANTHER" id="PTHR43708">
    <property type="entry name" value="CONSERVED EXPRESSED OXIDOREDUCTASE (EUROFUNG)"/>
    <property type="match status" value="1"/>
</dbReference>
<dbReference type="InterPro" id="IPR048477">
    <property type="entry name" value="YceM-like_C"/>
</dbReference>
<evidence type="ECO:0000259" key="2">
    <source>
        <dbReference type="Pfam" id="PF21378"/>
    </source>
</evidence>
<comment type="caution">
    <text evidence="3">The sequence shown here is derived from an EMBL/GenBank/DDBJ whole genome shotgun (WGS) entry which is preliminary data.</text>
</comment>
<organism evidence="3 4">
    <name type="scientific">Orenia marismortui</name>
    <dbReference type="NCBI Taxonomy" id="46469"/>
    <lineage>
        <taxon>Bacteria</taxon>
        <taxon>Bacillati</taxon>
        <taxon>Bacillota</taxon>
        <taxon>Clostridia</taxon>
        <taxon>Halanaerobiales</taxon>
        <taxon>Halobacteroidaceae</taxon>
        <taxon>Orenia</taxon>
    </lineage>
</organism>
<feature type="domain" description="YceM-like C-terminal" evidence="2">
    <location>
        <begin position="125"/>
        <end position="241"/>
    </location>
</feature>
<dbReference type="Pfam" id="PF01408">
    <property type="entry name" value="GFO_IDH_MocA"/>
    <property type="match status" value="1"/>
</dbReference>
<name>A0A4R8GZT7_9FIRM</name>
<proteinExistence type="predicted"/>
<dbReference type="InterPro" id="IPR036291">
    <property type="entry name" value="NAD(P)-bd_dom_sf"/>
</dbReference>
<dbReference type="InterPro" id="IPR000683">
    <property type="entry name" value="Gfo/Idh/MocA-like_OxRdtase_N"/>
</dbReference>
<evidence type="ECO:0000259" key="1">
    <source>
        <dbReference type="Pfam" id="PF01408"/>
    </source>
</evidence>
<sequence>MKIGVIGLGDIAQKAYLPIIGVKRGIELVFCTRDEEKLNYLADKYKVNSKVRSIDELIETNIKAAFVHAATIAHVSIVEKLLNNNIDVYVDKPISYSIDESRRIVNLAKEKGLKLMIGFNRRYAPMYQKLKEIDSPAMIMLEKNRLSKPQEVREAIYDDFIHIIDTMRFLAGDEAENIAQNITVDGIVKDNLLYQVTVKLRGENLTVIGIMNRDSGVNEENAQVIASNNKVVVKDLVEMSTYKDGEVKVSRVNDWSPMLANRGFTNIVDSFLSLIKEDKFTISSISDALKTHELCELIISKLLKN</sequence>
<gene>
    <name evidence="3" type="ORF">C7959_10778</name>
</gene>
<keyword evidence="4" id="KW-1185">Reference proteome</keyword>
<dbReference type="Pfam" id="PF21378">
    <property type="entry name" value="YceM-like_C"/>
    <property type="match status" value="1"/>
</dbReference>